<evidence type="ECO:0000313" key="4">
    <source>
        <dbReference type="Proteomes" id="UP001501578"/>
    </source>
</evidence>
<evidence type="ECO:0008006" key="5">
    <source>
        <dbReference type="Google" id="ProtNLM"/>
    </source>
</evidence>
<evidence type="ECO:0000313" key="3">
    <source>
        <dbReference type="EMBL" id="GAA0924270.1"/>
    </source>
</evidence>
<evidence type="ECO:0000256" key="2">
    <source>
        <dbReference type="ARBA" id="ARBA00023136"/>
    </source>
</evidence>
<organism evidence="3 4">
    <name type="scientific">Nonomuraea longicatena</name>
    <dbReference type="NCBI Taxonomy" id="83682"/>
    <lineage>
        <taxon>Bacteria</taxon>
        <taxon>Bacillati</taxon>
        <taxon>Actinomycetota</taxon>
        <taxon>Actinomycetes</taxon>
        <taxon>Streptosporangiales</taxon>
        <taxon>Streptosporangiaceae</taxon>
        <taxon>Nonomuraea</taxon>
    </lineage>
</organism>
<keyword evidence="2" id="KW-0472">Membrane</keyword>
<comment type="subcellular location">
    <subcellularLocation>
        <location evidence="1">Membrane</location>
    </subcellularLocation>
</comment>
<dbReference type="EMBL" id="BAAAHQ010000010">
    <property type="protein sequence ID" value="GAA0924270.1"/>
    <property type="molecule type" value="Genomic_DNA"/>
</dbReference>
<dbReference type="PANTHER" id="PTHR37042:SF4">
    <property type="entry name" value="OUTER MEMBRANE PROTEIN RV1973"/>
    <property type="match status" value="1"/>
</dbReference>
<dbReference type="RefSeq" id="WP_343949935.1">
    <property type="nucleotide sequence ID" value="NZ_BAAAHQ010000010.1"/>
</dbReference>
<evidence type="ECO:0000256" key="1">
    <source>
        <dbReference type="ARBA" id="ARBA00004370"/>
    </source>
</evidence>
<proteinExistence type="predicted"/>
<reference evidence="4" key="1">
    <citation type="journal article" date="2019" name="Int. J. Syst. Evol. Microbiol.">
        <title>The Global Catalogue of Microorganisms (GCM) 10K type strain sequencing project: providing services to taxonomists for standard genome sequencing and annotation.</title>
        <authorList>
            <consortium name="The Broad Institute Genomics Platform"/>
            <consortium name="The Broad Institute Genome Sequencing Center for Infectious Disease"/>
            <person name="Wu L."/>
            <person name="Ma J."/>
        </authorList>
    </citation>
    <scope>NUCLEOTIDE SEQUENCE [LARGE SCALE GENOMIC DNA]</scope>
    <source>
        <strain evidence="4">JCM 11136</strain>
    </source>
</reference>
<keyword evidence="4" id="KW-1185">Reference proteome</keyword>
<dbReference type="PANTHER" id="PTHR37042">
    <property type="entry name" value="OUTER MEMBRANE PROTEIN RV1973"/>
    <property type="match status" value="1"/>
</dbReference>
<sequence length="189" mass="19837">MPGKAGRGWRSAGTLIAAAAVALAGAAAVSQWLAAGRAEDALAGLESERTARLEVSAAAHAFGQALLSYDYENLPAGRTRITALATADFVGAYDEAFGGRMEQVIAKLKARSQAGVRDVYVAAVERAEARAVVVVDQQVTTAETITSVKDSHLKIALVKEKDTWKVREVTVLGAAQENRHPVGGARRPS</sequence>
<dbReference type="Proteomes" id="UP001501578">
    <property type="component" value="Unassembled WGS sequence"/>
</dbReference>
<comment type="caution">
    <text evidence="3">The sequence shown here is derived from an EMBL/GenBank/DDBJ whole genome shotgun (WGS) entry which is preliminary data.</text>
</comment>
<gene>
    <name evidence="3" type="ORF">GCM10009560_24720</name>
</gene>
<protein>
    <recommendedName>
        <fullName evidence="5">Mce-associated membrane protein</fullName>
    </recommendedName>
</protein>
<accession>A0ABP3ZM06</accession>
<name>A0ABP3ZM06_9ACTN</name>